<dbReference type="Pfam" id="PF01096">
    <property type="entry name" value="Zn_ribbon_TFIIS"/>
    <property type="match status" value="1"/>
</dbReference>
<evidence type="ECO:0000256" key="6">
    <source>
        <dbReference type="ARBA" id="ARBA00023242"/>
    </source>
</evidence>
<feature type="binding site" evidence="8">
    <location>
        <position position="142"/>
    </location>
    <ligand>
        <name>Zn(2+)</name>
        <dbReference type="ChEBI" id="CHEBI:29105"/>
        <label>2</label>
    </ligand>
</feature>
<evidence type="ECO:0000256" key="5">
    <source>
        <dbReference type="ARBA" id="ARBA00022833"/>
    </source>
</evidence>
<evidence type="ECO:0000256" key="4">
    <source>
        <dbReference type="ARBA" id="ARBA00022771"/>
    </source>
</evidence>
<comment type="function">
    <text evidence="7">DNA-dependent RNA polymerase catalyzes the transcription of DNA into RNA using the four ribonucleoside triphosphates as substrates.</text>
</comment>
<protein>
    <recommendedName>
        <fullName evidence="7">DNA-directed RNA polymerase subunit</fullName>
    </recommendedName>
</protein>
<evidence type="ECO:0000256" key="1">
    <source>
        <dbReference type="ARBA" id="ARBA00004604"/>
    </source>
</evidence>
<dbReference type="EMBL" id="JACTNZ010000007">
    <property type="protein sequence ID" value="KAG5542458.1"/>
    <property type="molecule type" value="Genomic_DNA"/>
</dbReference>
<dbReference type="PROSITE" id="PS00466">
    <property type="entry name" value="ZF_TFIIS_1"/>
    <property type="match status" value="1"/>
</dbReference>
<keyword evidence="3 8" id="KW-0479">Metal-binding</keyword>
<keyword evidence="12" id="KW-1185">Reference proteome</keyword>
<dbReference type="GO" id="GO:0003899">
    <property type="term" value="F:DNA-directed RNA polymerase activity"/>
    <property type="evidence" value="ECO:0007669"/>
    <property type="project" value="InterPro"/>
</dbReference>
<feature type="binding site" evidence="8">
    <location>
        <position position="32"/>
    </location>
    <ligand>
        <name>Zn(2+)</name>
        <dbReference type="ChEBI" id="CHEBI:29105"/>
        <label>1</label>
    </ligand>
</feature>
<feature type="zinc finger region" description="C4-type" evidence="9">
    <location>
        <begin position="12"/>
        <end position="32"/>
    </location>
</feature>
<dbReference type="PANTHER" id="PTHR11239">
    <property type="entry name" value="DNA-DIRECTED RNA POLYMERASE"/>
    <property type="match status" value="1"/>
</dbReference>
<evidence type="ECO:0000313" key="11">
    <source>
        <dbReference type="EMBL" id="KAG5542458.1"/>
    </source>
</evidence>
<feature type="binding site" evidence="8">
    <location>
        <position position="15"/>
    </location>
    <ligand>
        <name>Zn(2+)</name>
        <dbReference type="ChEBI" id="CHEBI:29105"/>
        <label>1</label>
    </ligand>
</feature>
<comment type="subcellular location">
    <subcellularLocation>
        <location evidence="1">Nucleus</location>
        <location evidence="1">Nucleolus</location>
    </subcellularLocation>
</comment>
<evidence type="ECO:0000256" key="9">
    <source>
        <dbReference type="PIRSR" id="PIRSR005586-2"/>
    </source>
</evidence>
<keyword evidence="5 8" id="KW-0862">Zinc</keyword>
<organism evidence="11 12">
    <name type="scientific">Rhododendron griersonianum</name>
    <dbReference type="NCBI Taxonomy" id="479676"/>
    <lineage>
        <taxon>Eukaryota</taxon>
        <taxon>Viridiplantae</taxon>
        <taxon>Streptophyta</taxon>
        <taxon>Embryophyta</taxon>
        <taxon>Tracheophyta</taxon>
        <taxon>Spermatophyta</taxon>
        <taxon>Magnoliopsida</taxon>
        <taxon>eudicotyledons</taxon>
        <taxon>Gunneridae</taxon>
        <taxon>Pentapetalae</taxon>
        <taxon>asterids</taxon>
        <taxon>Ericales</taxon>
        <taxon>Ericaceae</taxon>
        <taxon>Ericoideae</taxon>
        <taxon>Rhodoreae</taxon>
        <taxon>Rhododendron</taxon>
    </lineage>
</organism>
<feature type="domain" description="TFIIS-type" evidence="10">
    <location>
        <begin position="107"/>
        <end position="147"/>
    </location>
</feature>
<keyword evidence="4 9" id="KW-0863">Zinc-finger</keyword>
<dbReference type="PANTHER" id="PTHR11239:SF14">
    <property type="entry name" value="DNA-DIRECTED RNA POLYMERASE I SUBUNIT RPA12"/>
    <property type="match status" value="1"/>
</dbReference>
<dbReference type="SMART" id="SM00440">
    <property type="entry name" value="ZnF_C2C2"/>
    <property type="match status" value="1"/>
</dbReference>
<dbReference type="AlphaFoldDB" id="A0AAV6JR07"/>
<keyword evidence="7" id="KW-0804">Transcription</keyword>
<dbReference type="PROSITE" id="PS51133">
    <property type="entry name" value="ZF_TFIIS_2"/>
    <property type="match status" value="1"/>
</dbReference>
<dbReference type="GO" id="GO:0003676">
    <property type="term" value="F:nucleic acid binding"/>
    <property type="evidence" value="ECO:0007669"/>
    <property type="project" value="InterPro"/>
</dbReference>
<dbReference type="CDD" id="cd10507">
    <property type="entry name" value="Zn-ribbon_RPA12"/>
    <property type="match status" value="1"/>
</dbReference>
<reference evidence="11" key="1">
    <citation type="submission" date="2020-08" db="EMBL/GenBank/DDBJ databases">
        <title>Plant Genome Project.</title>
        <authorList>
            <person name="Zhang R.-G."/>
        </authorList>
    </citation>
    <scope>NUCLEOTIDE SEQUENCE</scope>
    <source>
        <strain evidence="11">WSP0</strain>
        <tissue evidence="11">Leaf</tissue>
    </source>
</reference>
<feature type="binding site" evidence="8">
    <location>
        <position position="111"/>
    </location>
    <ligand>
        <name>Zn(2+)</name>
        <dbReference type="ChEBI" id="CHEBI:29105"/>
        <label>2</label>
    </ligand>
</feature>
<dbReference type="GO" id="GO:0005736">
    <property type="term" value="C:RNA polymerase I complex"/>
    <property type="evidence" value="ECO:0007669"/>
    <property type="project" value="TreeGrafter"/>
</dbReference>
<evidence type="ECO:0000313" key="12">
    <source>
        <dbReference type="Proteomes" id="UP000823749"/>
    </source>
</evidence>
<feature type="binding site" evidence="8">
    <location>
        <position position="12"/>
    </location>
    <ligand>
        <name>Zn(2+)</name>
        <dbReference type="ChEBI" id="CHEBI:29105"/>
        <label>1</label>
    </ligand>
</feature>
<dbReference type="GO" id="GO:0008270">
    <property type="term" value="F:zinc ion binding"/>
    <property type="evidence" value="ECO:0007669"/>
    <property type="project" value="UniProtKB-KW"/>
</dbReference>
<evidence type="ECO:0000256" key="2">
    <source>
        <dbReference type="ARBA" id="ARBA00022478"/>
    </source>
</evidence>
<comment type="similarity">
    <text evidence="7">Belongs to the archaeal rpoM/eukaryotic RPA12/RPB9/RPC11 RNA polymerase family.</text>
</comment>
<dbReference type="InterPro" id="IPR012164">
    <property type="entry name" value="Rpa12/Rpb9/Rpc10/TFS"/>
</dbReference>
<sequence length="150" mass="17484">MAYCRQRDFMFCDLCGTMLSFDKPKYARCPLCKFKRSYKDIAGKEITYSATSEEIKRELGIVSMDEFQEEQQKKQMASACVSVNPMHDTLYVDYVNCFLLYLYRQDHNAKCTKCGQVGLYYIPRQIRSADEGQTLFYDCPKCGHSFNENS</sequence>
<dbReference type="Proteomes" id="UP000823749">
    <property type="component" value="Chromosome 7"/>
</dbReference>
<keyword evidence="6 7" id="KW-0539">Nucleus</keyword>
<dbReference type="SUPFAM" id="SSF57783">
    <property type="entry name" value="Zinc beta-ribbon"/>
    <property type="match status" value="1"/>
</dbReference>
<feature type="binding site" evidence="8">
    <location>
        <position position="139"/>
    </location>
    <ligand>
        <name>Zn(2+)</name>
        <dbReference type="ChEBI" id="CHEBI:29105"/>
        <label>2</label>
    </ligand>
</feature>
<evidence type="ECO:0000256" key="3">
    <source>
        <dbReference type="ARBA" id="ARBA00022723"/>
    </source>
</evidence>
<dbReference type="InterPro" id="IPR034004">
    <property type="entry name" value="Zn_ribbon_RPA12_C"/>
</dbReference>
<proteinExistence type="inferred from homology"/>
<gene>
    <name evidence="11" type="ORF">RHGRI_022107</name>
</gene>
<name>A0AAV6JR07_9ERIC</name>
<dbReference type="Gene3D" id="2.20.25.10">
    <property type="match status" value="1"/>
</dbReference>
<dbReference type="PIRSF" id="PIRSF005586">
    <property type="entry name" value="RNApol_RpoM"/>
    <property type="match status" value="1"/>
</dbReference>
<accession>A0AAV6JR07</accession>
<feature type="binding site" evidence="8">
    <location>
        <position position="114"/>
    </location>
    <ligand>
        <name>Zn(2+)</name>
        <dbReference type="ChEBI" id="CHEBI:29105"/>
        <label>2</label>
    </ligand>
</feature>
<dbReference type="InterPro" id="IPR001222">
    <property type="entry name" value="Znf_TFIIS"/>
</dbReference>
<dbReference type="GO" id="GO:0006363">
    <property type="term" value="P:termination of RNA polymerase I transcription"/>
    <property type="evidence" value="ECO:0007669"/>
    <property type="project" value="TreeGrafter"/>
</dbReference>
<evidence type="ECO:0000259" key="10">
    <source>
        <dbReference type="PROSITE" id="PS51133"/>
    </source>
</evidence>
<feature type="binding site" evidence="8">
    <location>
        <position position="29"/>
    </location>
    <ligand>
        <name>Zn(2+)</name>
        <dbReference type="ChEBI" id="CHEBI:29105"/>
        <label>1</label>
    </ligand>
</feature>
<keyword evidence="2 7" id="KW-0240">DNA-directed RNA polymerase</keyword>
<evidence type="ECO:0000256" key="8">
    <source>
        <dbReference type="PIRSR" id="PIRSR005586-1"/>
    </source>
</evidence>
<comment type="caution">
    <text evidence="11">The sequence shown here is derived from an EMBL/GenBank/DDBJ whole genome shotgun (WGS) entry which is preliminary data.</text>
</comment>
<evidence type="ECO:0000256" key="7">
    <source>
        <dbReference type="PIRNR" id="PIRNR005586"/>
    </source>
</evidence>